<sequence>MKRFIFVAPIILAGCLGGGESTSTGAVDFSYAKPNRLGMYDPRATPAGTFYSWNTETNRLTPIGEVSLTAGTSSQPRNVKGDKLAGFGVEGLPIADLKVLEATIGGEFKTEVKNSIRQQFFNSKTALRDYTRAKKADGATTEDILDLFQPKDEKYRTVIFVAEDRSESATFRVGALETEGTTAAKFKIQLPGQEILTVTADAVSSAGCEKPTGSSGDRPVCFTEVIVYDPYIQENGNLDWRVDDSYSQTALSMALRKL</sequence>
<dbReference type="EMBL" id="BLIV01000017">
    <property type="protein sequence ID" value="GFE52577.1"/>
    <property type="molecule type" value="Genomic_DNA"/>
</dbReference>
<comment type="caution">
    <text evidence="1">The sequence shown here is derived from an EMBL/GenBank/DDBJ whole genome shotgun (WGS) entry which is preliminary data.</text>
</comment>
<evidence type="ECO:0008006" key="3">
    <source>
        <dbReference type="Google" id="ProtNLM"/>
    </source>
</evidence>
<proteinExistence type="predicted"/>
<evidence type="ECO:0000313" key="1">
    <source>
        <dbReference type="EMBL" id="GFE52577.1"/>
    </source>
</evidence>
<reference evidence="1 2" key="1">
    <citation type="submission" date="2019-12" db="EMBL/GenBank/DDBJ databases">
        <title>Roseobacter cerasinus sp. nov., isolated from seawater around aquaculture.</title>
        <authorList>
            <person name="Muramatsu S."/>
            <person name="Takabe Y."/>
            <person name="Mori K."/>
            <person name="Takaichi S."/>
            <person name="Hanada S."/>
        </authorList>
    </citation>
    <scope>NUCLEOTIDE SEQUENCE [LARGE SCALE GENOMIC DNA]</scope>
    <source>
        <strain evidence="1 2">AI77</strain>
    </source>
</reference>
<dbReference type="AlphaFoldDB" id="A0A640VXE2"/>
<dbReference type="RefSeq" id="WP_159981391.1">
    <property type="nucleotide sequence ID" value="NZ_BLIV01000017.1"/>
</dbReference>
<organism evidence="1 2">
    <name type="scientific">Roseobacter cerasinus</name>
    <dbReference type="NCBI Taxonomy" id="2602289"/>
    <lineage>
        <taxon>Bacteria</taxon>
        <taxon>Pseudomonadati</taxon>
        <taxon>Pseudomonadota</taxon>
        <taxon>Alphaproteobacteria</taxon>
        <taxon>Rhodobacterales</taxon>
        <taxon>Roseobacteraceae</taxon>
        <taxon>Roseobacter</taxon>
    </lineage>
</organism>
<dbReference type="PROSITE" id="PS51257">
    <property type="entry name" value="PROKAR_LIPOPROTEIN"/>
    <property type="match status" value="1"/>
</dbReference>
<keyword evidence="2" id="KW-1185">Reference proteome</keyword>
<dbReference type="Proteomes" id="UP000436522">
    <property type="component" value="Unassembled WGS sequence"/>
</dbReference>
<evidence type="ECO:0000313" key="2">
    <source>
        <dbReference type="Proteomes" id="UP000436522"/>
    </source>
</evidence>
<accession>A0A640VXE2</accession>
<gene>
    <name evidence="1" type="ORF">So717_43300</name>
</gene>
<protein>
    <recommendedName>
        <fullName evidence="3">Lipoprotein</fullName>
    </recommendedName>
</protein>
<name>A0A640VXE2_9RHOB</name>